<dbReference type="PANTHER" id="PTHR39639:SF1">
    <property type="entry name" value="DUF262 DOMAIN-CONTAINING PROTEIN"/>
    <property type="match status" value="1"/>
</dbReference>
<evidence type="ECO:0000313" key="3">
    <source>
        <dbReference type="Proteomes" id="UP000322139"/>
    </source>
</evidence>
<dbReference type="InterPro" id="IPR004919">
    <property type="entry name" value="GmrSD_N"/>
</dbReference>
<dbReference type="EMBL" id="VTER01000010">
    <property type="protein sequence ID" value="TYS45744.1"/>
    <property type="molecule type" value="Genomic_DNA"/>
</dbReference>
<dbReference type="PANTHER" id="PTHR39639">
    <property type="entry name" value="CHROMOSOME 16, WHOLE GENOME SHOTGUN SEQUENCE"/>
    <property type="match status" value="1"/>
</dbReference>
<dbReference type="SUPFAM" id="SSF110849">
    <property type="entry name" value="ParB/Sulfiredoxin"/>
    <property type="match status" value="1"/>
</dbReference>
<reference evidence="2 3" key="1">
    <citation type="submission" date="2019-08" db="EMBL/GenBank/DDBJ databases">
        <title>Bacillus genomes from the desert of Cuatro Cienegas, Coahuila.</title>
        <authorList>
            <person name="Olmedo-Alvarez G."/>
        </authorList>
    </citation>
    <scope>NUCLEOTIDE SEQUENCE [LARGE SCALE GENOMIC DNA]</scope>
    <source>
        <strain evidence="2 3">CH446_14T</strain>
    </source>
</reference>
<comment type="caution">
    <text evidence="2">The sequence shown here is derived from an EMBL/GenBank/DDBJ whole genome shotgun (WGS) entry which is preliminary data.</text>
</comment>
<sequence length="388" mass="46607">MSINRELSDEVREIDHDEINEKYTKGDVRIVTEQGRFQLTTVPSIVESSDYILDPEFQRRHRWSEEKKSRLIESFIMNVPIPPIFLYEIDFSVYEVMDGLQRLTALTEFYNDKFELDGLEEWRELNGLRYSQLPTQIKRGIDRRYLSSMILLKETAKSEEEAQRLKQLVFERINSGGEQLEEQEKRNALYNGKLNKLCIRLSRNSFFCKMWGIPTQTQEELEGNLPKELTENTLFRKMYDVELVLRFFAFRHIEQWDRLILKRFLDLFLQEGNLLGDEVLENYRELFEETSEFVYNLLDEEAFCLYRVRNGKWAVYNRPTKVVFDPLMYVLSNYLEHKETLLDKSEEIRVDILEFYKENYEQFGGRNTGKQEVLSRIELFDAFFKKYL</sequence>
<evidence type="ECO:0000313" key="2">
    <source>
        <dbReference type="EMBL" id="TYS45744.1"/>
    </source>
</evidence>
<dbReference type="Proteomes" id="UP000322139">
    <property type="component" value="Unassembled WGS sequence"/>
</dbReference>
<evidence type="ECO:0000259" key="1">
    <source>
        <dbReference type="Pfam" id="PF03235"/>
    </source>
</evidence>
<organism evidence="2 3">
    <name type="scientific">Bacillus infantis</name>
    <dbReference type="NCBI Taxonomy" id="324767"/>
    <lineage>
        <taxon>Bacteria</taxon>
        <taxon>Bacillati</taxon>
        <taxon>Bacillota</taxon>
        <taxon>Bacilli</taxon>
        <taxon>Bacillales</taxon>
        <taxon>Bacillaceae</taxon>
        <taxon>Bacillus</taxon>
    </lineage>
</organism>
<accession>A0A5D4R6W6</accession>
<feature type="domain" description="GmrSD restriction endonucleases N-terminal" evidence="1">
    <location>
        <begin position="45"/>
        <end position="190"/>
    </location>
</feature>
<proteinExistence type="predicted"/>
<gene>
    <name evidence="2" type="ORF">FZD51_18770</name>
</gene>
<dbReference type="InterPro" id="IPR036086">
    <property type="entry name" value="ParB/Sulfiredoxin_sf"/>
</dbReference>
<protein>
    <submittedName>
        <fullName evidence="2">DUF262 domain-containing protein</fullName>
    </submittedName>
</protein>
<dbReference type="AlphaFoldDB" id="A0A5D4R6W6"/>
<name>A0A5D4R6W6_9BACI</name>
<dbReference type="Pfam" id="PF03235">
    <property type="entry name" value="GmrSD_N"/>
    <property type="match status" value="1"/>
</dbReference>